<dbReference type="GO" id="GO:0009074">
    <property type="term" value="P:aromatic amino acid family catabolic process"/>
    <property type="evidence" value="ECO:0007669"/>
    <property type="project" value="TreeGrafter"/>
</dbReference>
<dbReference type="RefSeq" id="XP_024707392.1">
    <property type="nucleotide sequence ID" value="XM_024853970.1"/>
</dbReference>
<reference evidence="2 3" key="1">
    <citation type="submission" date="2016-12" db="EMBL/GenBank/DDBJ databases">
        <title>The genomes of Aspergillus section Nigri reveals drivers in fungal speciation.</title>
        <authorList>
            <consortium name="DOE Joint Genome Institute"/>
            <person name="Vesth T.C."/>
            <person name="Nybo J."/>
            <person name="Theobald S."/>
            <person name="Brandl J."/>
            <person name="Frisvad J.C."/>
            <person name="Nielsen K.F."/>
            <person name="Lyhne E.K."/>
            <person name="Kogle M.E."/>
            <person name="Kuo A."/>
            <person name="Riley R."/>
            <person name="Clum A."/>
            <person name="Nolan M."/>
            <person name="Lipzen A."/>
            <person name="Salamov A."/>
            <person name="Henrissat B."/>
            <person name="Wiebenga A."/>
            <person name="De Vries R.P."/>
            <person name="Grigoriev I.V."/>
            <person name="Mortensen U.H."/>
            <person name="Andersen M.R."/>
            <person name="Baker S.E."/>
        </authorList>
    </citation>
    <scope>NUCLEOTIDE SEQUENCE [LARGE SCALE GENOMIC DNA]</scope>
    <source>
        <strain evidence="2 3">IBT 23096</strain>
    </source>
</reference>
<dbReference type="AlphaFoldDB" id="A0A2I2GGT8"/>
<keyword evidence="3" id="KW-1185">Reference proteome</keyword>
<dbReference type="GO" id="GO:0045944">
    <property type="term" value="P:positive regulation of transcription by RNA polymerase II"/>
    <property type="evidence" value="ECO:0007669"/>
    <property type="project" value="TreeGrafter"/>
</dbReference>
<name>A0A2I2GGT8_9EURO</name>
<dbReference type="GeneID" id="36561671"/>
<feature type="compositionally biased region" description="Polar residues" evidence="1">
    <location>
        <begin position="446"/>
        <end position="457"/>
    </location>
</feature>
<sequence length="530" mass="60050">MAPLSPIISSFYETPQSHYWLVTQEPMLCCTILMISSRYHILPGAGGTSRGYFIHTRLWQHCQHLILRITLGQEKTSKAKTRHLSSIEALLLILEWYPRALHFPPETDGWDSDLALLAPDWRDPPVTDDDLPMSNRWKEDVVEPTKRSDRMSWMLVSNALALAHELGVFGQGVQTLKADSVAASSETDAYVELLDSRRRRLPLLLFVLVNLIAARIGCPSLLPATPGVSSMVGEDRDWVCFMTSWVELTRITKEITEQYFPPLRNDERSQRWNTTASLGKWRTVLSKWLTKGSLIDRPFDDILYIETEYLRVFINSIEMQSFVEENVPQSDLPSQANTVEAKDCLFLTEVVEGSCAILDHIVLRSTEQAIRYLPNRIFLRVISCSIFLLKALSLGTRAAALRDALNLLDKAIDTIQSDCPDDIHLVSRYAALLQIHVSRVRQTFSMSGNNIPNMQSQEEQREEDPGGELPQATDSWDQDMGLPDSIFSDDWLSLPLDPLMAPFGAWDETGQLDGLDSAYLDLDFIWNLPP</sequence>
<evidence type="ECO:0000256" key="1">
    <source>
        <dbReference type="SAM" id="MobiDB-lite"/>
    </source>
</evidence>
<evidence type="ECO:0000313" key="3">
    <source>
        <dbReference type="Proteomes" id="UP000234275"/>
    </source>
</evidence>
<protein>
    <recommendedName>
        <fullName evidence="4">Transcription factor domain-containing protein</fullName>
    </recommendedName>
</protein>
<dbReference type="PANTHER" id="PTHR31644:SF4">
    <property type="entry name" value="ZN(II)2CYS6 TRANSCRIPTION FACTOR (EUROFUNG)"/>
    <property type="match status" value="1"/>
</dbReference>
<comment type="caution">
    <text evidence="2">The sequence shown here is derived from an EMBL/GenBank/DDBJ whole genome shotgun (WGS) entry which is preliminary data.</text>
</comment>
<dbReference type="PANTHER" id="PTHR31644">
    <property type="entry name" value="TRANSCRIPTIONAL ACTIVATOR ARO80-RELATED"/>
    <property type="match status" value="1"/>
</dbReference>
<feature type="region of interest" description="Disordered" evidence="1">
    <location>
        <begin position="446"/>
        <end position="475"/>
    </location>
</feature>
<accession>A0A2I2GGT8</accession>
<dbReference type="InterPro" id="IPR052780">
    <property type="entry name" value="AAA_Catabolism_Regulators"/>
</dbReference>
<dbReference type="Proteomes" id="UP000234275">
    <property type="component" value="Unassembled WGS sequence"/>
</dbReference>
<evidence type="ECO:0000313" key="2">
    <source>
        <dbReference type="EMBL" id="PLB52090.1"/>
    </source>
</evidence>
<dbReference type="GO" id="GO:0005634">
    <property type="term" value="C:nucleus"/>
    <property type="evidence" value="ECO:0007669"/>
    <property type="project" value="TreeGrafter"/>
</dbReference>
<dbReference type="GO" id="GO:0000981">
    <property type="term" value="F:DNA-binding transcription factor activity, RNA polymerase II-specific"/>
    <property type="evidence" value="ECO:0007669"/>
    <property type="project" value="TreeGrafter"/>
</dbReference>
<dbReference type="OrthoDB" id="2262349at2759"/>
<dbReference type="STRING" id="1392250.A0A2I2GGT8"/>
<evidence type="ECO:0008006" key="4">
    <source>
        <dbReference type="Google" id="ProtNLM"/>
    </source>
</evidence>
<dbReference type="VEuPathDB" id="FungiDB:P170DRAFT_488566"/>
<dbReference type="EMBL" id="MSFO01000002">
    <property type="protein sequence ID" value="PLB52090.1"/>
    <property type="molecule type" value="Genomic_DNA"/>
</dbReference>
<gene>
    <name evidence="2" type="ORF">P170DRAFT_488566</name>
</gene>
<proteinExistence type="predicted"/>
<organism evidence="2 3">
    <name type="scientific">Aspergillus steynii IBT 23096</name>
    <dbReference type="NCBI Taxonomy" id="1392250"/>
    <lineage>
        <taxon>Eukaryota</taxon>
        <taxon>Fungi</taxon>
        <taxon>Dikarya</taxon>
        <taxon>Ascomycota</taxon>
        <taxon>Pezizomycotina</taxon>
        <taxon>Eurotiomycetes</taxon>
        <taxon>Eurotiomycetidae</taxon>
        <taxon>Eurotiales</taxon>
        <taxon>Aspergillaceae</taxon>
        <taxon>Aspergillus</taxon>
        <taxon>Aspergillus subgen. Circumdati</taxon>
    </lineage>
</organism>